<reference evidence="1" key="1">
    <citation type="submission" date="2022-07" db="EMBL/GenBank/DDBJ databases">
        <title>Phylogenomic reconstructions and comparative analyses of Kickxellomycotina fungi.</title>
        <authorList>
            <person name="Reynolds N.K."/>
            <person name="Stajich J.E."/>
            <person name="Barry K."/>
            <person name="Grigoriev I.V."/>
            <person name="Crous P."/>
            <person name="Smith M.E."/>
        </authorList>
    </citation>
    <scope>NUCLEOTIDE SEQUENCE</scope>
    <source>
        <strain evidence="1">Benny 63K</strain>
    </source>
</reference>
<comment type="caution">
    <text evidence="1">The sequence shown here is derived from an EMBL/GenBank/DDBJ whole genome shotgun (WGS) entry which is preliminary data.</text>
</comment>
<accession>A0ACC1IWD3</accession>
<name>A0ACC1IWD3_9FUNG</name>
<keyword evidence="2" id="KW-1185">Reference proteome</keyword>
<evidence type="ECO:0000313" key="2">
    <source>
        <dbReference type="Proteomes" id="UP001150581"/>
    </source>
</evidence>
<sequence length="166" mass="17890">MKFAPLFALALGTISTALASRSSNVPNNLIPAEAPMQPVSGVHSAHTEMTQSEARAKIVQLTMQLVDAIYEIRSASSFEQQQQQQHQQQQQESDKTHVRAKDDKDDDDTTSKLISMAASAIRPVIKEFANVVGSILPAGAPQQLIKASANAVDSLLPLILKYAIGL</sequence>
<evidence type="ECO:0000313" key="1">
    <source>
        <dbReference type="EMBL" id="KAJ1902090.1"/>
    </source>
</evidence>
<proteinExistence type="predicted"/>
<organism evidence="1 2">
    <name type="scientific">Kickxella alabastrina</name>
    <dbReference type="NCBI Taxonomy" id="61397"/>
    <lineage>
        <taxon>Eukaryota</taxon>
        <taxon>Fungi</taxon>
        <taxon>Fungi incertae sedis</taxon>
        <taxon>Zoopagomycota</taxon>
        <taxon>Kickxellomycotina</taxon>
        <taxon>Kickxellomycetes</taxon>
        <taxon>Kickxellales</taxon>
        <taxon>Kickxellaceae</taxon>
        <taxon>Kickxella</taxon>
    </lineage>
</organism>
<protein>
    <submittedName>
        <fullName evidence="1">Uncharacterized protein</fullName>
    </submittedName>
</protein>
<gene>
    <name evidence="1" type="ORF">LPJ66_000265</name>
</gene>
<dbReference type="EMBL" id="JANBPG010000006">
    <property type="protein sequence ID" value="KAJ1902090.1"/>
    <property type="molecule type" value="Genomic_DNA"/>
</dbReference>
<dbReference type="Proteomes" id="UP001150581">
    <property type="component" value="Unassembled WGS sequence"/>
</dbReference>